<evidence type="ECO:0000256" key="3">
    <source>
        <dbReference type="ARBA" id="ARBA00022840"/>
    </source>
</evidence>
<feature type="binding site" evidence="4">
    <location>
        <begin position="4"/>
        <end position="8"/>
    </location>
    <ligand>
        <name>ATP</name>
        <dbReference type="ChEBI" id="CHEBI:30616"/>
    </ligand>
</feature>
<dbReference type="NCBIfam" id="TIGR02727">
    <property type="entry name" value="MTHFS_bact"/>
    <property type="match status" value="1"/>
</dbReference>
<dbReference type="Proteomes" id="UP000051621">
    <property type="component" value="Unassembled WGS sequence"/>
</dbReference>
<organism evidence="6 7">
    <name type="scientific">Liquorilactobacillus capillatus DSM 19910</name>
    <dbReference type="NCBI Taxonomy" id="1423731"/>
    <lineage>
        <taxon>Bacteria</taxon>
        <taxon>Bacillati</taxon>
        <taxon>Bacillota</taxon>
        <taxon>Bacilli</taxon>
        <taxon>Lactobacillales</taxon>
        <taxon>Lactobacillaceae</taxon>
        <taxon>Liquorilactobacillus</taxon>
    </lineage>
</organism>
<dbReference type="Pfam" id="PF01812">
    <property type="entry name" value="5-FTHF_cyc-lig"/>
    <property type="match status" value="1"/>
</dbReference>
<keyword evidence="3 4" id="KW-0067">ATP-binding</keyword>
<dbReference type="EC" id="6.3.3.2" evidence="5"/>
<dbReference type="PIRSF" id="PIRSF006806">
    <property type="entry name" value="FTHF_cligase"/>
    <property type="match status" value="1"/>
</dbReference>
<feature type="binding site" evidence="4">
    <location>
        <position position="51"/>
    </location>
    <ligand>
        <name>substrate</name>
    </ligand>
</feature>
<comment type="caution">
    <text evidence="6">The sequence shown here is derived from an EMBL/GenBank/DDBJ whole genome shotgun (WGS) entry which is preliminary data.</text>
</comment>
<comment type="cofactor">
    <cofactor evidence="5">
        <name>Mg(2+)</name>
        <dbReference type="ChEBI" id="CHEBI:18420"/>
    </cofactor>
</comment>
<dbReference type="STRING" id="1423731.FC81_GL000234"/>
<keyword evidence="5" id="KW-0479">Metal-binding</keyword>
<evidence type="ECO:0000256" key="1">
    <source>
        <dbReference type="ARBA" id="ARBA00010638"/>
    </source>
</evidence>
<dbReference type="PANTHER" id="PTHR23407:SF1">
    <property type="entry name" value="5-FORMYLTETRAHYDROFOLATE CYCLO-LIGASE"/>
    <property type="match status" value="1"/>
</dbReference>
<comment type="similarity">
    <text evidence="1 5">Belongs to the 5-formyltetrahydrofolate cyclo-ligase family.</text>
</comment>
<keyword evidence="6" id="KW-0436">Ligase</keyword>
<dbReference type="InterPro" id="IPR024185">
    <property type="entry name" value="FTHF_cligase-like_sf"/>
</dbReference>
<dbReference type="OrthoDB" id="9801938at2"/>
<reference evidence="6 7" key="1">
    <citation type="journal article" date="2015" name="Genome Announc.">
        <title>Expanding the biotechnology potential of lactobacilli through comparative genomics of 213 strains and associated genera.</title>
        <authorList>
            <person name="Sun Z."/>
            <person name="Harris H.M."/>
            <person name="McCann A."/>
            <person name="Guo C."/>
            <person name="Argimon S."/>
            <person name="Zhang W."/>
            <person name="Yang X."/>
            <person name="Jeffery I.B."/>
            <person name="Cooney J.C."/>
            <person name="Kagawa T.F."/>
            <person name="Liu W."/>
            <person name="Song Y."/>
            <person name="Salvetti E."/>
            <person name="Wrobel A."/>
            <person name="Rasinkangas P."/>
            <person name="Parkhill J."/>
            <person name="Rea M.C."/>
            <person name="O'Sullivan O."/>
            <person name="Ritari J."/>
            <person name="Douillard F.P."/>
            <person name="Paul Ross R."/>
            <person name="Yang R."/>
            <person name="Briner A.E."/>
            <person name="Felis G.E."/>
            <person name="de Vos W.M."/>
            <person name="Barrangou R."/>
            <person name="Klaenhammer T.R."/>
            <person name="Caufield P.W."/>
            <person name="Cui Y."/>
            <person name="Zhang H."/>
            <person name="O'Toole P.W."/>
        </authorList>
    </citation>
    <scope>NUCLEOTIDE SEQUENCE [LARGE SCALE GENOMIC DNA]</scope>
    <source>
        <strain evidence="6 7">DSM 19910</strain>
    </source>
</reference>
<comment type="catalytic activity">
    <reaction evidence="5">
        <text>(6S)-5-formyl-5,6,7,8-tetrahydrofolate + ATP = (6R)-5,10-methenyltetrahydrofolate + ADP + phosphate</text>
        <dbReference type="Rhea" id="RHEA:10488"/>
        <dbReference type="ChEBI" id="CHEBI:30616"/>
        <dbReference type="ChEBI" id="CHEBI:43474"/>
        <dbReference type="ChEBI" id="CHEBI:57455"/>
        <dbReference type="ChEBI" id="CHEBI:57457"/>
        <dbReference type="ChEBI" id="CHEBI:456216"/>
        <dbReference type="EC" id="6.3.3.2"/>
    </reaction>
</comment>
<protein>
    <recommendedName>
        <fullName evidence="5">5-formyltetrahydrofolate cyclo-ligase</fullName>
        <ecNumber evidence="5">6.3.3.2</ecNumber>
    </recommendedName>
</protein>
<evidence type="ECO:0000313" key="6">
    <source>
        <dbReference type="EMBL" id="KRL03231.1"/>
    </source>
</evidence>
<keyword evidence="7" id="KW-1185">Reference proteome</keyword>
<dbReference type="GO" id="GO:0035999">
    <property type="term" value="P:tetrahydrofolate interconversion"/>
    <property type="evidence" value="ECO:0007669"/>
    <property type="project" value="TreeGrafter"/>
</dbReference>
<keyword evidence="5" id="KW-0460">Magnesium</keyword>
<dbReference type="InterPro" id="IPR002698">
    <property type="entry name" value="FTHF_cligase"/>
</dbReference>
<gene>
    <name evidence="6" type="ORF">FC81_GL000234</name>
</gene>
<evidence type="ECO:0000256" key="2">
    <source>
        <dbReference type="ARBA" id="ARBA00022741"/>
    </source>
</evidence>
<dbReference type="SUPFAM" id="SSF100950">
    <property type="entry name" value="NagB/RpiA/CoA transferase-like"/>
    <property type="match status" value="1"/>
</dbReference>
<dbReference type="RefSeq" id="WP_057742221.1">
    <property type="nucleotide sequence ID" value="NZ_AZEF01000006.1"/>
</dbReference>
<accession>A0A0R1M551</accession>
<dbReference type="EMBL" id="AZEF01000006">
    <property type="protein sequence ID" value="KRL03231.1"/>
    <property type="molecule type" value="Genomic_DNA"/>
</dbReference>
<keyword evidence="2 4" id="KW-0547">Nucleotide-binding</keyword>
<dbReference type="AlphaFoldDB" id="A0A0R1M551"/>
<evidence type="ECO:0000313" key="7">
    <source>
        <dbReference type="Proteomes" id="UP000051621"/>
    </source>
</evidence>
<dbReference type="GO" id="GO:0009396">
    <property type="term" value="P:folic acid-containing compound biosynthetic process"/>
    <property type="evidence" value="ECO:0007669"/>
    <property type="project" value="TreeGrafter"/>
</dbReference>
<evidence type="ECO:0000256" key="5">
    <source>
        <dbReference type="RuleBase" id="RU361279"/>
    </source>
</evidence>
<dbReference type="InterPro" id="IPR037171">
    <property type="entry name" value="NagB/RpiA_transferase-like"/>
</dbReference>
<dbReference type="GO" id="GO:0046872">
    <property type="term" value="F:metal ion binding"/>
    <property type="evidence" value="ECO:0007669"/>
    <property type="project" value="UniProtKB-KW"/>
</dbReference>
<sequence length="187" mass="21250">METKKLIRQLQLEKLSSLKETWEKESNELSLYKALFATSAWKEARQIGVTISSSIEIDTKPIILQAQLQGKKICFPRTLPRRQMAFFELTVNTIIRKNNFGIYEPQPGSLLVPKEKIDLLLIPGLAFSLAGDRVSFGGGYYDRYLADYTGKKVALADPARLYPETTWETEETDQQISELITVKNSSK</sequence>
<dbReference type="GO" id="GO:0005524">
    <property type="term" value="F:ATP binding"/>
    <property type="evidence" value="ECO:0007669"/>
    <property type="project" value="UniProtKB-KW"/>
</dbReference>
<dbReference type="GO" id="GO:0030272">
    <property type="term" value="F:5-formyltetrahydrofolate cyclo-ligase activity"/>
    <property type="evidence" value="ECO:0007669"/>
    <property type="project" value="UniProtKB-EC"/>
</dbReference>
<proteinExistence type="inferred from homology"/>
<dbReference type="PATRIC" id="fig|1423731.3.peg.242"/>
<evidence type="ECO:0000256" key="4">
    <source>
        <dbReference type="PIRSR" id="PIRSR006806-1"/>
    </source>
</evidence>
<feature type="binding site" evidence="4">
    <location>
        <position position="56"/>
    </location>
    <ligand>
        <name>substrate</name>
    </ligand>
</feature>
<name>A0A0R1M551_9LACO</name>
<dbReference type="Gene3D" id="3.40.50.10420">
    <property type="entry name" value="NagB/RpiA/CoA transferase-like"/>
    <property type="match status" value="1"/>
</dbReference>
<dbReference type="PANTHER" id="PTHR23407">
    <property type="entry name" value="ATPASE INHIBITOR/5-FORMYLTETRAHYDROFOLATE CYCLO-LIGASE"/>
    <property type="match status" value="1"/>
</dbReference>